<protein>
    <submittedName>
        <fullName evidence="4">TetR/AcrR family transcriptional regulator</fullName>
    </submittedName>
</protein>
<keyword evidence="5" id="KW-1185">Reference proteome</keyword>
<feature type="domain" description="HTH tetR-type" evidence="3">
    <location>
        <begin position="18"/>
        <end position="76"/>
    </location>
</feature>
<evidence type="ECO:0000256" key="1">
    <source>
        <dbReference type="ARBA" id="ARBA00023125"/>
    </source>
</evidence>
<dbReference type="SUPFAM" id="SSF46689">
    <property type="entry name" value="Homeodomain-like"/>
    <property type="match status" value="1"/>
</dbReference>
<organism evidence="4 5">
    <name type="scientific">Paractinoplanes pyxinae</name>
    <dbReference type="NCBI Taxonomy" id="2997416"/>
    <lineage>
        <taxon>Bacteria</taxon>
        <taxon>Bacillati</taxon>
        <taxon>Actinomycetota</taxon>
        <taxon>Actinomycetes</taxon>
        <taxon>Micromonosporales</taxon>
        <taxon>Micromonosporaceae</taxon>
        <taxon>Paractinoplanes</taxon>
    </lineage>
</organism>
<dbReference type="Gene3D" id="1.10.357.10">
    <property type="entry name" value="Tetracycline Repressor, domain 2"/>
    <property type="match status" value="1"/>
</dbReference>
<evidence type="ECO:0000313" key="4">
    <source>
        <dbReference type="EMBL" id="MCY1141629.1"/>
    </source>
</evidence>
<dbReference type="EMBL" id="JAPNTZ010000009">
    <property type="protein sequence ID" value="MCY1141629.1"/>
    <property type="molecule type" value="Genomic_DNA"/>
</dbReference>
<dbReference type="SUPFAM" id="SSF48498">
    <property type="entry name" value="Tetracyclin repressor-like, C-terminal domain"/>
    <property type="match status" value="1"/>
</dbReference>
<keyword evidence="1 2" id="KW-0238">DNA-binding</keyword>
<evidence type="ECO:0000259" key="3">
    <source>
        <dbReference type="PROSITE" id="PS50977"/>
    </source>
</evidence>
<reference evidence="4" key="1">
    <citation type="submission" date="2022-11" db="EMBL/GenBank/DDBJ databases">
        <authorList>
            <person name="Somphong A."/>
            <person name="Phongsopitanun W."/>
        </authorList>
    </citation>
    <scope>NUCLEOTIDE SEQUENCE</scope>
    <source>
        <strain evidence="4">Pm04-4</strain>
    </source>
</reference>
<name>A0ABT4B563_9ACTN</name>
<gene>
    <name evidence="4" type="ORF">OWR29_26830</name>
</gene>
<feature type="DNA-binding region" description="H-T-H motif" evidence="2">
    <location>
        <begin position="39"/>
        <end position="58"/>
    </location>
</feature>
<dbReference type="PROSITE" id="PS50977">
    <property type="entry name" value="HTH_TETR_2"/>
    <property type="match status" value="1"/>
</dbReference>
<evidence type="ECO:0000256" key="2">
    <source>
        <dbReference type="PROSITE-ProRule" id="PRU00335"/>
    </source>
</evidence>
<dbReference type="InterPro" id="IPR050109">
    <property type="entry name" value="HTH-type_TetR-like_transc_reg"/>
</dbReference>
<dbReference type="Proteomes" id="UP001151002">
    <property type="component" value="Unassembled WGS sequence"/>
</dbReference>
<dbReference type="Pfam" id="PF00440">
    <property type="entry name" value="TetR_N"/>
    <property type="match status" value="1"/>
</dbReference>
<dbReference type="InterPro" id="IPR001647">
    <property type="entry name" value="HTH_TetR"/>
</dbReference>
<evidence type="ECO:0000313" key="5">
    <source>
        <dbReference type="Proteomes" id="UP001151002"/>
    </source>
</evidence>
<dbReference type="InterPro" id="IPR036271">
    <property type="entry name" value="Tet_transcr_reg_TetR-rel_C_sf"/>
</dbReference>
<sequence>MTSETASAPVARRRRDAEENRDRILRVARTLLSTEPNASMDDLAQAAGVVRRTVYAHFPNRDALIAGLADKAAADMLAALGELDRSALDPAVALADFTLTLWLAGDEYRLLIALAESEVGAAGLRDLLAPISAQALALLQRGREQGRFAAHLPLPVLGAALQAMTLALLQAVNDDLWVDDGAQAATAILIASGLPAAEADAAIRQAQLLPGPRCHAPDKG</sequence>
<dbReference type="PANTHER" id="PTHR30055:SF209">
    <property type="entry name" value="POSSIBLE TRANSCRIPTIONAL REGULATORY PROTEIN (PROBABLY TETR-FAMILY)"/>
    <property type="match status" value="1"/>
</dbReference>
<proteinExistence type="predicted"/>
<comment type="caution">
    <text evidence="4">The sequence shown here is derived from an EMBL/GenBank/DDBJ whole genome shotgun (WGS) entry which is preliminary data.</text>
</comment>
<dbReference type="InterPro" id="IPR009057">
    <property type="entry name" value="Homeodomain-like_sf"/>
</dbReference>
<accession>A0ABT4B563</accession>
<dbReference type="PANTHER" id="PTHR30055">
    <property type="entry name" value="HTH-TYPE TRANSCRIPTIONAL REGULATOR RUTR"/>
    <property type="match status" value="1"/>
</dbReference>
<dbReference type="RefSeq" id="WP_267566021.1">
    <property type="nucleotide sequence ID" value="NZ_JAPNTZ010000009.1"/>
</dbReference>